<comment type="caution">
    <text evidence="3">The sequence shown here is derived from an EMBL/GenBank/DDBJ whole genome shotgun (WGS) entry which is preliminary data.</text>
</comment>
<reference evidence="3 4" key="1">
    <citation type="journal article" date="2019" name="Genome Biol. Evol.">
        <title>The Rhododendron genome and chromosomal organization provide insight into shared whole-genome duplications across the heath family (Ericaceae).</title>
        <authorList>
            <person name="Soza V.L."/>
            <person name="Lindsley D."/>
            <person name="Waalkes A."/>
            <person name="Ramage E."/>
            <person name="Patwardhan R.P."/>
            <person name="Burton J.N."/>
            <person name="Adey A."/>
            <person name="Kumar A."/>
            <person name="Qiu R."/>
            <person name="Shendure J."/>
            <person name="Hall B."/>
        </authorList>
    </citation>
    <scope>NUCLEOTIDE SEQUENCE [LARGE SCALE GENOMIC DNA]</scope>
    <source>
        <strain evidence="3">RSF 1966-606</strain>
    </source>
</reference>
<evidence type="ECO:0000256" key="1">
    <source>
        <dbReference type="SAM" id="MobiDB-lite"/>
    </source>
</evidence>
<dbReference type="InterPro" id="IPR035892">
    <property type="entry name" value="C2_domain_sf"/>
</dbReference>
<evidence type="ECO:0000313" key="3">
    <source>
        <dbReference type="EMBL" id="KAE9464099.1"/>
    </source>
</evidence>
<dbReference type="PANTHER" id="PTHR32246">
    <property type="entry name" value="INGRESSION PROTEIN FIC1"/>
    <property type="match status" value="1"/>
</dbReference>
<dbReference type="InterPro" id="IPR000008">
    <property type="entry name" value="C2_dom"/>
</dbReference>
<feature type="non-terminal residue" evidence="3">
    <location>
        <position position="1"/>
    </location>
</feature>
<dbReference type="OrthoDB" id="270970at2759"/>
<organism evidence="3 4">
    <name type="scientific">Rhododendron williamsianum</name>
    <dbReference type="NCBI Taxonomy" id="262921"/>
    <lineage>
        <taxon>Eukaryota</taxon>
        <taxon>Viridiplantae</taxon>
        <taxon>Streptophyta</taxon>
        <taxon>Embryophyta</taxon>
        <taxon>Tracheophyta</taxon>
        <taxon>Spermatophyta</taxon>
        <taxon>Magnoliopsida</taxon>
        <taxon>eudicotyledons</taxon>
        <taxon>Gunneridae</taxon>
        <taxon>Pentapetalae</taxon>
        <taxon>asterids</taxon>
        <taxon>Ericales</taxon>
        <taxon>Ericaceae</taxon>
        <taxon>Ericoideae</taxon>
        <taxon>Rhodoreae</taxon>
        <taxon>Rhododendron</taxon>
    </lineage>
</organism>
<dbReference type="Pfam" id="PF00168">
    <property type="entry name" value="C2"/>
    <property type="match status" value="1"/>
</dbReference>
<dbReference type="PROSITE" id="PS50004">
    <property type="entry name" value="C2"/>
    <property type="match status" value="1"/>
</dbReference>
<dbReference type="Proteomes" id="UP000428333">
    <property type="component" value="Linkage Group LG03"/>
</dbReference>
<feature type="region of interest" description="Disordered" evidence="1">
    <location>
        <begin position="251"/>
        <end position="280"/>
    </location>
</feature>
<dbReference type="CDD" id="cd04051">
    <property type="entry name" value="C2_SRC2_like"/>
    <property type="match status" value="1"/>
</dbReference>
<dbReference type="SUPFAM" id="SSF49562">
    <property type="entry name" value="C2 domain (Calcium/lipid-binding domain, CaLB)"/>
    <property type="match status" value="1"/>
</dbReference>
<evidence type="ECO:0000259" key="2">
    <source>
        <dbReference type="PROSITE" id="PS50004"/>
    </source>
</evidence>
<feature type="domain" description="C2" evidence="2">
    <location>
        <begin position="1"/>
        <end position="111"/>
    </location>
</feature>
<gene>
    <name evidence="3" type="ORF">C3L33_04045</name>
</gene>
<evidence type="ECO:0000313" key="4">
    <source>
        <dbReference type="Proteomes" id="UP000428333"/>
    </source>
</evidence>
<dbReference type="AlphaFoldDB" id="A0A6A4M9U5"/>
<dbReference type="SMART" id="SM00239">
    <property type="entry name" value="C2"/>
    <property type="match status" value="1"/>
</dbReference>
<dbReference type="Gene3D" id="2.60.40.150">
    <property type="entry name" value="C2 domain"/>
    <property type="match status" value="1"/>
</dbReference>
<name>A0A6A4M9U5_9ERIC</name>
<accession>A0A6A4M9U5</accession>
<dbReference type="PANTHER" id="PTHR32246:SF129">
    <property type="entry name" value="PROTEIN SRC2-LIKE"/>
    <property type="match status" value="1"/>
</dbReference>
<sequence>MEYRPLEVTIISAKGLKDIGHLSKMDVYVIATISGDPRTQKTPVDKDGGSHPSWDFTMKFTVDETAIQANCLNLVFQLQHERTLLADKDIGEVHVPVKELLGNAAGDEKPAVLAEYPVRNPSGKDEGTLKFSFKFGPVYRTGTGTSSIHPPPVNVLDPNTPPALPAGYPPALPFQPPQLPAGYPPPAMGQYGYPGYPLPPPPGAGYPPMEPGYGYPLVQQQQHPPRRNHYAQSAGLVGALIGAMVVTENEFEKKQPPLLPTGPSPPQDEDMPPPPEGGDVPPLPPTFIFIFLSCSPPPSPPEDPLPPKRRWESKDEIRALDLGFIFNLAI</sequence>
<dbReference type="GO" id="GO:0006952">
    <property type="term" value="P:defense response"/>
    <property type="evidence" value="ECO:0007669"/>
    <property type="project" value="InterPro"/>
</dbReference>
<feature type="compositionally biased region" description="Pro residues" evidence="1">
    <location>
        <begin position="257"/>
        <end position="280"/>
    </location>
</feature>
<dbReference type="EMBL" id="QEFC01000545">
    <property type="protein sequence ID" value="KAE9464099.1"/>
    <property type="molecule type" value="Genomic_DNA"/>
</dbReference>
<proteinExistence type="predicted"/>
<protein>
    <recommendedName>
        <fullName evidence="2">C2 domain-containing protein</fullName>
    </recommendedName>
</protein>
<dbReference type="InterPro" id="IPR044750">
    <property type="entry name" value="C2_SRC2/BAP"/>
</dbReference>
<keyword evidence="4" id="KW-1185">Reference proteome</keyword>